<dbReference type="OrthoDB" id="1898821at2759"/>
<accession>A0A565B639</accession>
<proteinExistence type="predicted"/>
<protein>
    <submittedName>
        <fullName evidence="2">Uncharacterized protein</fullName>
    </submittedName>
</protein>
<dbReference type="AlphaFoldDB" id="A0A565B639"/>
<evidence type="ECO:0000256" key="1">
    <source>
        <dbReference type="SAM" id="MobiDB-lite"/>
    </source>
</evidence>
<evidence type="ECO:0000313" key="3">
    <source>
        <dbReference type="Proteomes" id="UP000489600"/>
    </source>
</evidence>
<comment type="caution">
    <text evidence="2">The sequence shown here is derived from an EMBL/GenBank/DDBJ whole genome shotgun (WGS) entry which is preliminary data.</text>
</comment>
<evidence type="ECO:0000313" key="2">
    <source>
        <dbReference type="EMBL" id="VVA96245.1"/>
    </source>
</evidence>
<name>A0A565B639_9BRAS</name>
<feature type="compositionally biased region" description="Basic residues" evidence="1">
    <location>
        <begin position="1"/>
        <end position="11"/>
    </location>
</feature>
<reference evidence="2" key="1">
    <citation type="submission" date="2019-07" db="EMBL/GenBank/DDBJ databases">
        <authorList>
            <person name="Dittberner H."/>
        </authorList>
    </citation>
    <scope>NUCLEOTIDE SEQUENCE [LARGE SCALE GENOMIC DNA]</scope>
</reference>
<dbReference type="Proteomes" id="UP000489600">
    <property type="component" value="Unassembled WGS sequence"/>
</dbReference>
<feature type="region of interest" description="Disordered" evidence="1">
    <location>
        <begin position="1"/>
        <end position="35"/>
    </location>
</feature>
<organism evidence="2 3">
    <name type="scientific">Arabis nemorensis</name>
    <dbReference type="NCBI Taxonomy" id="586526"/>
    <lineage>
        <taxon>Eukaryota</taxon>
        <taxon>Viridiplantae</taxon>
        <taxon>Streptophyta</taxon>
        <taxon>Embryophyta</taxon>
        <taxon>Tracheophyta</taxon>
        <taxon>Spermatophyta</taxon>
        <taxon>Magnoliopsida</taxon>
        <taxon>eudicotyledons</taxon>
        <taxon>Gunneridae</taxon>
        <taxon>Pentapetalae</taxon>
        <taxon>rosids</taxon>
        <taxon>malvids</taxon>
        <taxon>Brassicales</taxon>
        <taxon>Brassicaceae</taxon>
        <taxon>Arabideae</taxon>
        <taxon>Arabis</taxon>
    </lineage>
</organism>
<sequence length="104" mass="11756">MEVSNHTRKRKAIDAGNNSPPSLPPAYRSSDGYEPNSVDLSLLEALEKSSQNPVEAVDVKTLKKLVLSFERRLRDNIIKNPIRDSPIEDTLRFAVRFAPNILRK</sequence>
<keyword evidence="3" id="KW-1185">Reference proteome</keyword>
<dbReference type="EMBL" id="CABITT030000003">
    <property type="protein sequence ID" value="VVA96245.1"/>
    <property type="molecule type" value="Genomic_DNA"/>
</dbReference>
<gene>
    <name evidence="2" type="ORF">ANE_LOCUS6690</name>
</gene>